<keyword evidence="7" id="KW-0320">Glycogen biosynthesis</keyword>
<dbReference type="OrthoDB" id="9801810at2"/>
<comment type="similarity">
    <text evidence="1">Belongs to the bacterial/plant glucose-1-phosphate adenylyltransferase family.</text>
</comment>
<dbReference type="CDD" id="cd02508">
    <property type="entry name" value="ADP_Glucose_PP"/>
    <property type="match status" value="1"/>
</dbReference>
<dbReference type="InterPro" id="IPR011831">
    <property type="entry name" value="ADP-Glc_PPase"/>
</dbReference>
<dbReference type="SUPFAM" id="SSF51161">
    <property type="entry name" value="Trimeric LpxA-like enzymes"/>
    <property type="match status" value="1"/>
</dbReference>
<accession>A0A7U4THK4</accession>
<dbReference type="InterPro" id="IPR005835">
    <property type="entry name" value="NTP_transferase_dom"/>
</dbReference>
<evidence type="ECO:0000256" key="2">
    <source>
        <dbReference type="ARBA" id="ARBA00022600"/>
    </source>
</evidence>
<feature type="domain" description="Glucose-1-phosphate adenylyltransferase/Bifunctional protein GlmU-like C-terminal hexapeptide" evidence="10">
    <location>
        <begin position="285"/>
        <end position="351"/>
    </location>
</feature>
<dbReference type="SUPFAM" id="SSF53448">
    <property type="entry name" value="Nucleotide-diphospho-sugar transferases"/>
    <property type="match status" value="1"/>
</dbReference>
<dbReference type="Gene3D" id="3.90.550.10">
    <property type="entry name" value="Spore Coat Polysaccharide Biosynthesis Protein SpsA, Chain A"/>
    <property type="match status" value="1"/>
</dbReference>
<keyword evidence="2" id="KW-0321">Glycogen metabolism</keyword>
<dbReference type="InterPro" id="IPR056818">
    <property type="entry name" value="GlmU/GlgC-like_hexapep"/>
</dbReference>
<keyword evidence="12" id="KW-1185">Reference proteome</keyword>
<dbReference type="RefSeq" id="WP_066065285.1">
    <property type="nucleotide sequence ID" value="NZ_CP013015.1"/>
</dbReference>
<proteinExistence type="inferred from homology"/>
<keyword evidence="3 11" id="KW-0808">Transferase</keyword>
<keyword evidence="6" id="KW-0067">ATP-binding</keyword>
<feature type="domain" description="Nucleotidyl transferase" evidence="9">
    <location>
        <begin position="8"/>
        <end position="254"/>
    </location>
</feature>
<evidence type="ECO:0000256" key="8">
    <source>
        <dbReference type="ARBA" id="ARBA00023277"/>
    </source>
</evidence>
<evidence type="ECO:0000256" key="1">
    <source>
        <dbReference type="ARBA" id="ARBA00010443"/>
    </source>
</evidence>
<sequence length="384" mass="43959">MKDVVCFILAGGKGERLFPLTKSRPKPLLPYGGIFRLIDFPLSNCLNSGLHKVFIIGQYLSYHLLDYLNKYWVKENNIKYITPQQGGEIGCFKGTADAIYQNLKLIQEINPSYILILASDHIYRMDYRDFLMAHIEKEAELSIGVVEVPKEEAYRFGILETSLNGRVINFLEKPRYIMGKKRCLASMGIYIFNTDVLIKILYEDAHNLYSTHDFGKDIIPSMIKKYKVWTYNLDSYWRDVGTIDAYYEANMGLLREEPPFNLYDSSWPINTYLGQLPPSNVFSLTLNSLISPGCNIKGQVESSILGPGVFVEEGTRVSDSLLLEGVKIGKYCRIHRAIIDRGIEIENARKILGRPIFVVSEKKVEKKMPIFIREIRDKKLAKIG</sequence>
<evidence type="ECO:0000256" key="4">
    <source>
        <dbReference type="ARBA" id="ARBA00022695"/>
    </source>
</evidence>
<dbReference type="Proteomes" id="UP000070560">
    <property type="component" value="Chromosome"/>
</dbReference>
<dbReference type="Gene3D" id="2.160.10.10">
    <property type="entry name" value="Hexapeptide repeat proteins"/>
    <property type="match status" value="1"/>
</dbReference>
<dbReference type="EMBL" id="CP013015">
    <property type="protein sequence ID" value="AMM41954.1"/>
    <property type="molecule type" value="Genomic_DNA"/>
</dbReference>
<keyword evidence="4 11" id="KW-0548">Nucleotidyltransferase</keyword>
<dbReference type="GO" id="GO:0005978">
    <property type="term" value="P:glycogen biosynthetic process"/>
    <property type="evidence" value="ECO:0007669"/>
    <property type="project" value="UniProtKB-KW"/>
</dbReference>
<name>A0A7U4THK4_DESA2</name>
<evidence type="ECO:0000256" key="5">
    <source>
        <dbReference type="ARBA" id="ARBA00022741"/>
    </source>
</evidence>
<dbReference type="InterPro" id="IPR011004">
    <property type="entry name" value="Trimer_LpxA-like_sf"/>
</dbReference>
<evidence type="ECO:0000256" key="7">
    <source>
        <dbReference type="ARBA" id="ARBA00023056"/>
    </source>
</evidence>
<dbReference type="PROSITE" id="PS00810">
    <property type="entry name" value="ADP_GLC_PYROPHOSPH_3"/>
    <property type="match status" value="1"/>
</dbReference>
<dbReference type="CDD" id="cd04651">
    <property type="entry name" value="LbH_G1P_AT_C"/>
    <property type="match status" value="1"/>
</dbReference>
<dbReference type="Pfam" id="PF24894">
    <property type="entry name" value="Hexapep_GlmU"/>
    <property type="match status" value="1"/>
</dbReference>
<reference evidence="11 12" key="1">
    <citation type="submission" date="2015-10" db="EMBL/GenBank/DDBJ databases">
        <title>Candidatus Desulfofervidus auxilii, a hydrogenotrophic sulfate-reducing bacterium involved in the thermophilic anaerobic oxidation of methane.</title>
        <authorList>
            <person name="Krukenberg V."/>
            <person name="Richter M."/>
            <person name="Wegener G."/>
        </authorList>
    </citation>
    <scope>NUCLEOTIDE SEQUENCE [LARGE SCALE GENOMIC DNA]</scope>
    <source>
        <strain evidence="11 12">HS1</strain>
    </source>
</reference>
<keyword evidence="5" id="KW-0547">Nucleotide-binding</keyword>
<dbReference type="AlphaFoldDB" id="A0A7U4THK4"/>
<evidence type="ECO:0000313" key="11">
    <source>
        <dbReference type="EMBL" id="AMM41954.1"/>
    </source>
</evidence>
<dbReference type="PANTHER" id="PTHR43523">
    <property type="entry name" value="GLUCOSE-1-PHOSPHATE ADENYLYLTRANSFERASE-RELATED"/>
    <property type="match status" value="1"/>
</dbReference>
<evidence type="ECO:0000259" key="9">
    <source>
        <dbReference type="Pfam" id="PF00483"/>
    </source>
</evidence>
<dbReference type="Pfam" id="PF00483">
    <property type="entry name" value="NTP_transferase"/>
    <property type="match status" value="1"/>
</dbReference>
<dbReference type="GO" id="GO:0008878">
    <property type="term" value="F:glucose-1-phosphate adenylyltransferase activity"/>
    <property type="evidence" value="ECO:0007669"/>
    <property type="project" value="InterPro"/>
</dbReference>
<dbReference type="InterPro" id="IPR005836">
    <property type="entry name" value="ADP_Glu_pyroP_CS"/>
</dbReference>
<dbReference type="InterPro" id="IPR029044">
    <property type="entry name" value="Nucleotide-diphossugar_trans"/>
</dbReference>
<keyword evidence="8" id="KW-0119">Carbohydrate metabolism</keyword>
<evidence type="ECO:0000256" key="3">
    <source>
        <dbReference type="ARBA" id="ARBA00022679"/>
    </source>
</evidence>
<organism evidence="11 12">
    <name type="scientific">Desulfofervidus auxilii</name>
    <dbReference type="NCBI Taxonomy" id="1621989"/>
    <lineage>
        <taxon>Bacteria</taxon>
        <taxon>Pseudomonadati</taxon>
        <taxon>Thermodesulfobacteriota</taxon>
        <taxon>Candidatus Desulfofervidia</taxon>
        <taxon>Candidatus Desulfofervidales</taxon>
        <taxon>Candidatus Desulfofervidaceae</taxon>
        <taxon>Candidatus Desulfofervidus</taxon>
    </lineage>
</organism>
<evidence type="ECO:0000259" key="10">
    <source>
        <dbReference type="Pfam" id="PF24894"/>
    </source>
</evidence>
<gene>
    <name evidence="11" type="ORF">HS1_002168</name>
</gene>
<protein>
    <submittedName>
        <fullName evidence="11">Glucose-1-phosphate adenylyltransferase</fullName>
    </submittedName>
</protein>
<dbReference type="GO" id="GO:0005524">
    <property type="term" value="F:ATP binding"/>
    <property type="evidence" value="ECO:0007669"/>
    <property type="project" value="UniProtKB-KW"/>
</dbReference>
<evidence type="ECO:0000313" key="12">
    <source>
        <dbReference type="Proteomes" id="UP000070560"/>
    </source>
</evidence>
<dbReference type="PANTHER" id="PTHR43523:SF12">
    <property type="entry name" value="GLUCOSE-1-PHOSPHATE ADENYLYLTRANSFERASE LARGE SUBUNIT 1, CHLOROPLASTIC-RELATED"/>
    <property type="match status" value="1"/>
</dbReference>
<evidence type="ECO:0000256" key="6">
    <source>
        <dbReference type="ARBA" id="ARBA00022840"/>
    </source>
</evidence>
<dbReference type="KEGG" id="daw:HS1_002168"/>